<evidence type="ECO:0000313" key="2">
    <source>
        <dbReference type="Proteomes" id="UP000769766"/>
    </source>
</evidence>
<accession>A0A932CPU2</accession>
<dbReference type="Proteomes" id="UP000769766">
    <property type="component" value="Unassembled WGS sequence"/>
</dbReference>
<dbReference type="EMBL" id="JACPRF010000284">
    <property type="protein sequence ID" value="MBI2877096.1"/>
    <property type="molecule type" value="Genomic_DNA"/>
</dbReference>
<organism evidence="1 2">
    <name type="scientific">Tectimicrobiota bacterium</name>
    <dbReference type="NCBI Taxonomy" id="2528274"/>
    <lineage>
        <taxon>Bacteria</taxon>
        <taxon>Pseudomonadati</taxon>
        <taxon>Nitrospinota/Tectimicrobiota group</taxon>
        <taxon>Candidatus Tectimicrobiota</taxon>
    </lineage>
</organism>
<comment type="caution">
    <text evidence="1">The sequence shown here is derived from an EMBL/GenBank/DDBJ whole genome shotgun (WGS) entry which is preliminary data.</text>
</comment>
<protein>
    <recommendedName>
        <fullName evidence="3">Type 4 fimbrial biogenesis protein PilX N-terminal domain-containing protein</fullName>
    </recommendedName>
</protein>
<sequence>MRRPGRHRAGIDCRGTAMVTVLMMMFALFFLSSILMDASSNYLNAWVTPNVRNARALYVAEGGAHLGLQWLRYSYGLPNSSYYFTVESGQILYNNEPVVLSASTDSDLNHPASYQDAEGTWRSGVLTSFQSTLTQKSLGKGNFDVKATLLGLNPQLWRLVSTGTVSGASKRVTVQIRRNPFNPDYALVTDGDLTIRGNSSVSGSVGSVHSNEDLVIDGNSVSITGIATATSTLTCTPGPCEPDWGGGQPAVELPSVIPSDFRQYATYELRSDGRIYCGQAGASVSCTPNAEITSGPLLTQWSFSGGDWRLSGNTAADGAFYIEGDVEVSGGPGTAATPWQTTLIATGDINVSGTPVMNRYTQDLLLVAGRDLVVSGNANTTYEGIMAAHEQLKISGNPQLNGFIFSENAENVSNTVLVDEISTVSGSPTITYNGQLGNNPFPGDLVIVSWMEG</sequence>
<dbReference type="AlphaFoldDB" id="A0A932CPU2"/>
<gene>
    <name evidence="1" type="ORF">HYY20_09470</name>
</gene>
<proteinExistence type="predicted"/>
<evidence type="ECO:0008006" key="3">
    <source>
        <dbReference type="Google" id="ProtNLM"/>
    </source>
</evidence>
<name>A0A932CPU2_UNCTE</name>
<evidence type="ECO:0000313" key="1">
    <source>
        <dbReference type="EMBL" id="MBI2877096.1"/>
    </source>
</evidence>
<reference evidence="1" key="1">
    <citation type="submission" date="2020-07" db="EMBL/GenBank/DDBJ databases">
        <title>Huge and variable diversity of episymbiotic CPR bacteria and DPANN archaea in groundwater ecosystems.</title>
        <authorList>
            <person name="He C.Y."/>
            <person name="Keren R."/>
            <person name="Whittaker M."/>
            <person name="Farag I.F."/>
            <person name="Doudna J."/>
            <person name="Cate J.H.D."/>
            <person name="Banfield J.F."/>
        </authorList>
    </citation>
    <scope>NUCLEOTIDE SEQUENCE</scope>
    <source>
        <strain evidence="1">NC_groundwater_672_Ag_B-0.1um_62_36</strain>
    </source>
</reference>